<dbReference type="Proteomes" id="UP001172738">
    <property type="component" value="Unassembled WGS sequence"/>
</dbReference>
<dbReference type="EMBL" id="JAUHPV010000007">
    <property type="protein sequence ID" value="MDN4473698.1"/>
    <property type="molecule type" value="Genomic_DNA"/>
</dbReference>
<keyword evidence="3" id="KW-1185">Reference proteome</keyword>
<organism evidence="2 3">
    <name type="scientific">Demequina zhanjiangensis</name>
    <dbReference type="NCBI Taxonomy" id="3051659"/>
    <lineage>
        <taxon>Bacteria</taxon>
        <taxon>Bacillati</taxon>
        <taxon>Actinomycetota</taxon>
        <taxon>Actinomycetes</taxon>
        <taxon>Micrococcales</taxon>
        <taxon>Demequinaceae</taxon>
        <taxon>Demequina</taxon>
    </lineage>
</organism>
<sequence>MIDDLQDFTPPPSAPRRTRGRAPWIIAVSLLGVALLATTTLASYLWLVSSQWTSQNDELRAEATELGSELGLAQSQVATLEEQVTTLDGQLDATTERLSDLANEEAHAGDDVEYLSDLIEAYESCIANYDETLSDALRNGYTYSNSNARSVQNDVADYCDSLSEAFDEFVADAG</sequence>
<protein>
    <submittedName>
        <fullName evidence="2">Uncharacterized protein</fullName>
    </submittedName>
</protein>
<comment type="caution">
    <text evidence="2">The sequence shown here is derived from an EMBL/GenBank/DDBJ whole genome shotgun (WGS) entry which is preliminary data.</text>
</comment>
<keyword evidence="1" id="KW-0472">Membrane</keyword>
<reference evidence="2" key="1">
    <citation type="submission" date="2023-06" db="EMBL/GenBank/DDBJ databases">
        <title>SYSU T00b26.</title>
        <authorList>
            <person name="Gao L."/>
            <person name="Fang B.-Z."/>
            <person name="Li W.-J."/>
        </authorList>
    </citation>
    <scope>NUCLEOTIDE SEQUENCE</scope>
    <source>
        <strain evidence="2">SYSU T00b26</strain>
    </source>
</reference>
<proteinExistence type="predicted"/>
<keyword evidence="1" id="KW-0812">Transmembrane</keyword>
<gene>
    <name evidence="2" type="ORF">QQX04_11900</name>
</gene>
<evidence type="ECO:0000256" key="1">
    <source>
        <dbReference type="SAM" id="Phobius"/>
    </source>
</evidence>
<evidence type="ECO:0000313" key="3">
    <source>
        <dbReference type="Proteomes" id="UP001172738"/>
    </source>
</evidence>
<evidence type="ECO:0000313" key="2">
    <source>
        <dbReference type="EMBL" id="MDN4473698.1"/>
    </source>
</evidence>
<feature type="transmembrane region" description="Helical" evidence="1">
    <location>
        <begin position="24"/>
        <end position="47"/>
    </location>
</feature>
<keyword evidence="1" id="KW-1133">Transmembrane helix</keyword>
<dbReference type="Gene3D" id="1.20.5.340">
    <property type="match status" value="1"/>
</dbReference>
<accession>A0ABT8G3H9</accession>
<name>A0ABT8G3H9_9MICO</name>
<dbReference type="RefSeq" id="WP_301129478.1">
    <property type="nucleotide sequence ID" value="NZ_JAUHPV010000007.1"/>
</dbReference>